<reference evidence="2 3" key="1">
    <citation type="submission" date="2016-07" db="EMBL/GenBank/DDBJ databases">
        <title>Pervasive Adenine N6-methylation of Active Genes in Fungi.</title>
        <authorList>
            <consortium name="DOE Joint Genome Institute"/>
            <person name="Mondo S.J."/>
            <person name="Dannebaum R.O."/>
            <person name="Kuo R.C."/>
            <person name="Labutti K."/>
            <person name="Haridas S."/>
            <person name="Kuo A."/>
            <person name="Salamov A."/>
            <person name="Ahrendt S.R."/>
            <person name="Lipzen A."/>
            <person name="Sullivan W."/>
            <person name="Andreopoulos W.B."/>
            <person name="Clum A."/>
            <person name="Lindquist E."/>
            <person name="Daum C."/>
            <person name="Ramamoorthy G.K."/>
            <person name="Gryganskyi A."/>
            <person name="Culley D."/>
            <person name="Magnuson J.K."/>
            <person name="James T.Y."/>
            <person name="O'Malley M.A."/>
            <person name="Stajich J.E."/>
            <person name="Spatafora J.W."/>
            <person name="Visel A."/>
            <person name="Grigoriev I.V."/>
        </authorList>
    </citation>
    <scope>NUCLEOTIDE SEQUENCE [LARGE SCALE GENOMIC DNA]</scope>
    <source>
        <strain evidence="2 3">CBS 115471</strain>
    </source>
</reference>
<protein>
    <submittedName>
        <fullName evidence="2">Uncharacterized protein</fullName>
    </submittedName>
</protein>
<dbReference type="Proteomes" id="UP000193144">
    <property type="component" value="Unassembled WGS sequence"/>
</dbReference>
<gene>
    <name evidence="2" type="ORF">BCR34DRAFT_596621</name>
</gene>
<proteinExistence type="predicted"/>
<accession>A0A1Y2A6B3</accession>
<feature type="region of interest" description="Disordered" evidence="1">
    <location>
        <begin position="198"/>
        <end position="228"/>
    </location>
</feature>
<evidence type="ECO:0000256" key="1">
    <source>
        <dbReference type="SAM" id="MobiDB-lite"/>
    </source>
</evidence>
<dbReference type="AlphaFoldDB" id="A0A1Y2A6B3"/>
<comment type="caution">
    <text evidence="2">The sequence shown here is derived from an EMBL/GenBank/DDBJ whole genome shotgun (WGS) entry which is preliminary data.</text>
</comment>
<dbReference type="EMBL" id="MCFA01000009">
    <property type="protein sequence ID" value="ORY18053.1"/>
    <property type="molecule type" value="Genomic_DNA"/>
</dbReference>
<dbReference type="OrthoDB" id="3786824at2759"/>
<keyword evidence="3" id="KW-1185">Reference proteome</keyword>
<evidence type="ECO:0000313" key="3">
    <source>
        <dbReference type="Proteomes" id="UP000193144"/>
    </source>
</evidence>
<name>A0A1Y2A6B3_9PLEO</name>
<evidence type="ECO:0000313" key="2">
    <source>
        <dbReference type="EMBL" id="ORY18053.1"/>
    </source>
</evidence>
<organism evidence="2 3">
    <name type="scientific">Clohesyomyces aquaticus</name>
    <dbReference type="NCBI Taxonomy" id="1231657"/>
    <lineage>
        <taxon>Eukaryota</taxon>
        <taxon>Fungi</taxon>
        <taxon>Dikarya</taxon>
        <taxon>Ascomycota</taxon>
        <taxon>Pezizomycotina</taxon>
        <taxon>Dothideomycetes</taxon>
        <taxon>Pleosporomycetidae</taxon>
        <taxon>Pleosporales</taxon>
        <taxon>Lindgomycetaceae</taxon>
        <taxon>Clohesyomyces</taxon>
    </lineage>
</organism>
<sequence>MDGAPPASSSPPIFLPSAIEAPINPACGFMDVGCFRNVVEILRESLDKNDRCLAQWVEAEYLDGPAGRDAGQAINDRKDFVRLNEAYRRAKFRSGSVLEKWPFYCTDWTKMSLRAATAVAKGPSPSVQGDQAHGSPGLVMVTHESRPEPVKIAQDSIGPRALTQATAQGIVGQENMAHNASRQVSGADGTLDHAYPNNYRGGTPSQTFQSGGLVPTPAPSPAPTVPTLSVVSTMDAPLDDQQHLQIADSAMTTTESNIPVVEDPKSDLALKRRRDTVLRNLAAAREARSKKRQKLNSKSPAPKAPKTGRQKQESLKSNTTPPPDPIVATPAPTEAIQAGHSAYSAGAVLEDQVIEEPDTAINASYPAPAVQSARAPNTPGIEFFARIQTAIRVQEIVLPASAFAGDVGKIKDYVEWKEQEPDTDMKFHQFTRFMAFAKKK</sequence>
<feature type="region of interest" description="Disordered" evidence="1">
    <location>
        <begin position="284"/>
        <end position="330"/>
    </location>
</feature>